<dbReference type="Gene3D" id="2.40.420.20">
    <property type="match status" value="1"/>
</dbReference>
<dbReference type="PANTHER" id="PTHR30469:SF15">
    <property type="entry name" value="HLYD FAMILY OF SECRETION PROTEINS"/>
    <property type="match status" value="1"/>
</dbReference>
<dbReference type="PANTHER" id="PTHR30469">
    <property type="entry name" value="MULTIDRUG RESISTANCE PROTEIN MDTA"/>
    <property type="match status" value="1"/>
</dbReference>
<dbReference type="GeneID" id="83881896"/>
<evidence type="ECO:0000259" key="2">
    <source>
        <dbReference type="Pfam" id="PF25917"/>
    </source>
</evidence>
<dbReference type="EMBL" id="CYTW01000003">
    <property type="protein sequence ID" value="CUK05364.1"/>
    <property type="molecule type" value="Genomic_DNA"/>
</dbReference>
<protein>
    <submittedName>
        <fullName evidence="3">Acriflavine resistance protein A</fullName>
    </submittedName>
</protein>
<keyword evidence="4" id="KW-1185">Reference proteome</keyword>
<dbReference type="RefSeq" id="WP_058312061.1">
    <property type="nucleotide sequence ID" value="NZ_CYTW01000003.1"/>
</dbReference>
<dbReference type="InterPro" id="IPR058625">
    <property type="entry name" value="MdtA-like_BSH"/>
</dbReference>
<feature type="domain" description="Multidrug resistance protein MdtA-like barrel-sandwich hybrid" evidence="2">
    <location>
        <begin position="77"/>
        <end position="262"/>
    </location>
</feature>
<evidence type="ECO:0000313" key="3">
    <source>
        <dbReference type="EMBL" id="CUK05364.1"/>
    </source>
</evidence>
<keyword evidence="1" id="KW-0175">Coiled coil</keyword>
<feature type="coiled-coil region" evidence="1">
    <location>
        <begin position="199"/>
        <end position="233"/>
    </location>
</feature>
<dbReference type="GO" id="GO:1990281">
    <property type="term" value="C:efflux pump complex"/>
    <property type="evidence" value="ECO:0007669"/>
    <property type="project" value="TreeGrafter"/>
</dbReference>
<organism evidence="3 4">
    <name type="scientific">Shimia thalassica</name>
    <dbReference type="NCBI Taxonomy" id="1715693"/>
    <lineage>
        <taxon>Bacteria</taxon>
        <taxon>Pseudomonadati</taxon>
        <taxon>Pseudomonadota</taxon>
        <taxon>Alphaproteobacteria</taxon>
        <taxon>Rhodobacterales</taxon>
        <taxon>Roseobacteraceae</taxon>
    </lineage>
</organism>
<proteinExistence type="predicted"/>
<sequence>MRFLRKSLTGLFLLSVTIGLLLFAGMMVSNAYQEKVAQENRAPQGRERVYAVNVVKVEPGEVTPELIAFGQVKSRRSLEVRAKASGTIVQISDDFIEGGRVEEGQFLLQVDPTNAEYAIDRLTNDLRDAEVEKRDALRSLDLAGDELEAAMAQADLRQRALTRQNDLQTRGVGTSAAAEAAELALAAANQATLSRRQAVAQAEGRREQAETRLERTRIALDEAQRDLAETTLVADFTGTLSEVNVVKGRLVSANEKLATLVDSDALEVSFRVSTSQYVRLLDENGDLRSSEVKVDLDVLGQDLNSNGVVTREGAVVGEGQTGRQIFAQLDTAGGFKPGDFVTVHVRENALTEVVELPATALDATGQILVVDDRERLELVPVTLLRRQADTVIVRGDALQDRLVVTRRTPLLGQGIQVKPLIAGQPTQPEAPEMIELTDDQRVAMIAFVRDNKKMPDTMRDRILGALEKDKVPSKLVKRLQDRMGG</sequence>
<dbReference type="Gene3D" id="2.40.30.170">
    <property type="match status" value="1"/>
</dbReference>
<dbReference type="SUPFAM" id="SSF111369">
    <property type="entry name" value="HlyD-like secretion proteins"/>
    <property type="match status" value="2"/>
</dbReference>
<dbReference type="Proteomes" id="UP000051870">
    <property type="component" value="Unassembled WGS sequence"/>
</dbReference>
<evidence type="ECO:0000313" key="4">
    <source>
        <dbReference type="Proteomes" id="UP000051870"/>
    </source>
</evidence>
<dbReference type="Gene3D" id="1.10.287.470">
    <property type="entry name" value="Helix hairpin bin"/>
    <property type="match status" value="1"/>
</dbReference>
<dbReference type="GO" id="GO:0015562">
    <property type="term" value="F:efflux transmembrane transporter activity"/>
    <property type="evidence" value="ECO:0007669"/>
    <property type="project" value="TreeGrafter"/>
</dbReference>
<evidence type="ECO:0000256" key="1">
    <source>
        <dbReference type="SAM" id="Coils"/>
    </source>
</evidence>
<dbReference type="STRING" id="1715693.PH7735_02894"/>
<accession>A0A0P1IJ44</accession>
<name>A0A0P1IJ44_9RHOB</name>
<dbReference type="Gene3D" id="2.40.50.100">
    <property type="match status" value="1"/>
</dbReference>
<gene>
    <name evidence="3" type="primary">acrA</name>
    <name evidence="3" type="ORF">PH7735_02894</name>
</gene>
<dbReference type="Pfam" id="PF25917">
    <property type="entry name" value="BSH_RND"/>
    <property type="match status" value="1"/>
</dbReference>
<dbReference type="AlphaFoldDB" id="A0A0P1IJ44"/>
<reference evidence="4" key="1">
    <citation type="submission" date="2015-09" db="EMBL/GenBank/DDBJ databases">
        <authorList>
            <person name="Rodrigo-Torres Lidia"/>
            <person name="Arahal R.David."/>
        </authorList>
    </citation>
    <scope>NUCLEOTIDE SEQUENCE [LARGE SCALE GENOMIC DNA]</scope>
    <source>
        <strain evidence="4">CECT 7735</strain>
    </source>
</reference>